<dbReference type="GO" id="GO:0016853">
    <property type="term" value="F:isomerase activity"/>
    <property type="evidence" value="ECO:0007669"/>
    <property type="project" value="UniProtKB-KW"/>
</dbReference>
<keyword evidence="2" id="KW-0413">Isomerase</keyword>
<dbReference type="InterPro" id="IPR036890">
    <property type="entry name" value="HATPase_C_sf"/>
</dbReference>
<evidence type="ECO:0000256" key="1">
    <source>
        <dbReference type="SAM" id="MobiDB-lite"/>
    </source>
</evidence>
<protein>
    <submittedName>
        <fullName evidence="2">DNA topoisomerase VI, b subunit, putative</fullName>
    </submittedName>
</protein>
<gene>
    <name evidence="2" type="primary">PmlGA01_110009400</name>
    <name evidence="2" type="ORF">PMLGA01_110009400</name>
</gene>
<dbReference type="VEuPathDB" id="PlasmoDB:PmUG01_11020600"/>
<reference evidence="2 3" key="1">
    <citation type="submission" date="2016-06" db="EMBL/GenBank/DDBJ databases">
        <authorList>
            <consortium name="Pathogen Informatics"/>
        </authorList>
    </citation>
    <scope>NUCLEOTIDE SEQUENCE [LARGE SCALE GENOMIC DNA]</scope>
    <source>
        <strain evidence="2">PmlGA01</strain>
    </source>
</reference>
<dbReference type="AlphaFoldDB" id="A0A1C3KZ11"/>
<organism evidence="2 3">
    <name type="scientific">Plasmodium malariae</name>
    <dbReference type="NCBI Taxonomy" id="5858"/>
    <lineage>
        <taxon>Eukaryota</taxon>
        <taxon>Sar</taxon>
        <taxon>Alveolata</taxon>
        <taxon>Apicomplexa</taxon>
        <taxon>Aconoidasida</taxon>
        <taxon>Haemosporida</taxon>
        <taxon>Plasmodiidae</taxon>
        <taxon>Plasmodium</taxon>
        <taxon>Plasmodium (Plasmodium)</taxon>
    </lineage>
</organism>
<feature type="compositionally biased region" description="Low complexity" evidence="1">
    <location>
        <begin position="587"/>
        <end position="598"/>
    </location>
</feature>
<proteinExistence type="predicted"/>
<evidence type="ECO:0000313" key="3">
    <source>
        <dbReference type="Proteomes" id="UP000219799"/>
    </source>
</evidence>
<dbReference type="PANTHER" id="PTHR48444:SF1">
    <property type="entry name" value="DNA TOPOISOMERASE 6 SUBUNIT B"/>
    <property type="match status" value="1"/>
</dbReference>
<dbReference type="EMBL" id="LT594499">
    <property type="protein sequence ID" value="SBT79500.1"/>
    <property type="molecule type" value="Genomic_DNA"/>
</dbReference>
<feature type="compositionally biased region" description="Polar residues" evidence="1">
    <location>
        <begin position="538"/>
        <end position="550"/>
    </location>
</feature>
<feature type="compositionally biased region" description="Acidic residues" evidence="1">
    <location>
        <begin position="554"/>
        <end position="586"/>
    </location>
</feature>
<feature type="region of interest" description="Disordered" evidence="1">
    <location>
        <begin position="537"/>
        <end position="598"/>
    </location>
</feature>
<evidence type="ECO:0000313" key="2">
    <source>
        <dbReference type="EMBL" id="SBT79500.1"/>
    </source>
</evidence>
<dbReference type="Proteomes" id="UP000219799">
    <property type="component" value="Chromosome 11"/>
</dbReference>
<dbReference type="Gene3D" id="3.30.565.10">
    <property type="entry name" value="Histidine kinase-like ATPase, C-terminal domain"/>
    <property type="match status" value="1"/>
</dbReference>
<dbReference type="PANTHER" id="PTHR48444">
    <property type="entry name" value="DNA TOPOISOMERASE 6 SUBUNIT B"/>
    <property type="match status" value="1"/>
</dbReference>
<accession>A0A1C3KZ11</accession>
<dbReference type="SUPFAM" id="SSF55874">
    <property type="entry name" value="ATPase domain of HSP90 chaperone/DNA topoisomerase II/histidine kinase"/>
    <property type="match status" value="1"/>
</dbReference>
<sequence>MDNKLIENSKSTYSFFFKNLSVTGFYEENALFMTVKELFDNSIDALCSSKVHENKEDKKGEKRVVQEVEKKVDKKGEKRVAQEVEKKVDKKVEILIREYNKNLSFYEITCRDNGEGTEIKDLEKFSEMFLTSKDKCKTSGKFGIGLKTILLYSFKTAYGFLHIKAKVIKNKIWDFMLVIDKDLNHTFVQNFKEYVDEEWKWSIEISVILKIDSKYIYDKRIPIYINLTLLWKRDIIVKCCYDNDKEFIYACEYFSNDDKNLLLNSLIGHCEGIIFRKTHLSSYNLSINVYINVGKSDNVFTNIPNSNTGFIFLIRYVNSMPLFGNNAADCSITNDCKNFLKLYGPQFGMELFNIENLNELCPYELSNSECLEDLKHIAHAFYVKRSEKSTWNTIILGIDVRGSDISFANLNKSCIKEGEYLSNLLKKCTLNLFNSVKTELPQEFESLSDYQLRQALDIYGVQLASSLSKIILKGREEFKNKIFFLLNEKKKENPDISEKEKTGISNSINEDGLFEKFYHHIKEKILSNERENDLVNMESASSVRSNKSACEQNAQEENDADDNDDGYGDDDGYDDGNDDGNDDESDNNNNGDSNGYNE</sequence>
<name>A0A1C3KZ11_PLAMA</name>